<reference evidence="3 7" key="3">
    <citation type="submission" date="2019-12" db="EMBL/GenBank/DDBJ databases">
        <title>Acinetobacter haemolyticus comparative genomics.</title>
        <authorList>
            <person name="Castro-Jaimes S."/>
            <person name="Bello-Lopez E."/>
            <person name="Velazquez-Acosta C."/>
            <person name="Volkow-Fernandez P."/>
            <person name="Lozano-Zarain P."/>
            <person name="Castillo Ramirez S."/>
            <person name="Cevallos M.A."/>
        </authorList>
    </citation>
    <scope>NUCLEOTIDE SEQUENCE [LARGE SCALE GENOMIC DNA]</scope>
    <source>
        <strain evidence="3 7">AN10</strain>
    </source>
</reference>
<evidence type="ECO:0000313" key="7">
    <source>
        <dbReference type="Proteomes" id="UP000451048"/>
    </source>
</evidence>
<keyword evidence="1" id="KW-0472">Membrane</keyword>
<dbReference type="EMBL" id="CP031976">
    <property type="protein sequence ID" value="QHI11905.1"/>
    <property type="molecule type" value="Genomic_DNA"/>
</dbReference>
<dbReference type="OrthoDB" id="6712920at2"/>
<dbReference type="EMBL" id="CP038009">
    <property type="protein sequence ID" value="QBQ14794.1"/>
    <property type="molecule type" value="Genomic_DNA"/>
</dbReference>
<dbReference type="NCBIfam" id="NF033493">
    <property type="entry name" value="MetS_like_NSS"/>
    <property type="match status" value="1"/>
</dbReference>
<reference evidence="2" key="4">
    <citation type="submission" date="2021-03" db="EMBL/GenBank/DDBJ databases">
        <title>Acinetobacter spp. whole-genome sequenced from Terengganu.</title>
        <authorList>
            <person name="Mohd Rani F."/>
        </authorList>
    </citation>
    <scope>NUCLEOTIDE SEQUENCE</scope>
    <source>
        <strain evidence="2">AC1502</strain>
    </source>
</reference>
<keyword evidence="1" id="KW-0812">Transmembrane</keyword>
<evidence type="ECO:0000313" key="3">
    <source>
        <dbReference type="EMBL" id="NAR73349.1"/>
    </source>
</evidence>
<reference evidence="5 8" key="1">
    <citation type="submission" date="2018-08" db="EMBL/GenBank/DDBJ databases">
        <title>Analysis of the genomic diversity of Mexican Acinetobacter haemolyticus clinical isolates.</title>
        <authorList>
            <person name="Castro-Jaimes S."/>
            <person name="Cevallos M.A."/>
        </authorList>
    </citation>
    <scope>NUCLEOTIDE SEQUENCE [LARGE SCALE GENOMIC DNA]</scope>
    <source>
        <strain evidence="5 8">AN43</strain>
    </source>
</reference>
<keyword evidence="1" id="KW-1133">Transmembrane helix</keyword>
<evidence type="ECO:0000313" key="8">
    <source>
        <dbReference type="Proteomes" id="UP000463868"/>
    </source>
</evidence>
<reference evidence="4 6" key="2">
    <citation type="submission" date="2019-03" db="EMBL/GenBank/DDBJ databases">
        <title>Complete genome sequence of two outbreak-associated Acinetobacter haemolyticus strains.</title>
        <authorList>
            <person name="Bai L."/>
            <person name="Zhang S.-C."/>
            <person name="Deng Y."/>
            <person name="Song C.-C."/>
            <person name="Kang G.-B."/>
            <person name="Dong Y."/>
            <person name="Wang Y."/>
            <person name="Gao F."/>
            <person name="Huang H."/>
        </authorList>
    </citation>
    <scope>NUCLEOTIDE SEQUENCE [LARGE SCALE GENOMIC DNA]</scope>
    <source>
        <strain evidence="4 6">TJR01</strain>
    </source>
</reference>
<dbReference type="Proteomes" id="UP000463868">
    <property type="component" value="Chromosome"/>
</dbReference>
<dbReference type="Pfam" id="PF16951">
    <property type="entry name" value="MaAIMP_sms"/>
    <property type="match status" value="1"/>
</dbReference>
<gene>
    <name evidence="5" type="ORF">AhaeAN43_00125</name>
    <name evidence="4" type="ORF">AHTJR_00130</name>
    <name evidence="3" type="ORF">GPS52_07535</name>
    <name evidence="2" type="ORF">J5N55_13855</name>
</gene>
<evidence type="ECO:0000313" key="2">
    <source>
        <dbReference type="EMBL" id="MBO3659161.1"/>
    </source>
</evidence>
<name>A0A1L6KIT3_ACIHA</name>
<dbReference type="EMBL" id="JAGFOT010000015">
    <property type="protein sequence ID" value="MBO3659161.1"/>
    <property type="molecule type" value="Genomic_DNA"/>
</dbReference>
<proteinExistence type="predicted"/>
<organism evidence="3 7">
    <name type="scientific">Acinetobacter haemolyticus</name>
    <dbReference type="NCBI Taxonomy" id="29430"/>
    <lineage>
        <taxon>Bacteria</taxon>
        <taxon>Pseudomonadati</taxon>
        <taxon>Pseudomonadota</taxon>
        <taxon>Gammaproteobacteria</taxon>
        <taxon>Moraxellales</taxon>
        <taxon>Moraxellaceae</taxon>
        <taxon>Acinetobacter</taxon>
    </lineage>
</organism>
<dbReference type="InterPro" id="IPR031596">
    <property type="entry name" value="MaAIMP_sms"/>
</dbReference>
<dbReference type="GeneID" id="56327654"/>
<dbReference type="Proteomes" id="UP000451048">
    <property type="component" value="Unassembled WGS sequence"/>
</dbReference>
<evidence type="ECO:0000313" key="5">
    <source>
        <dbReference type="EMBL" id="QHI11905.1"/>
    </source>
</evidence>
<evidence type="ECO:0000256" key="1">
    <source>
        <dbReference type="SAM" id="Phobius"/>
    </source>
</evidence>
<evidence type="ECO:0000313" key="4">
    <source>
        <dbReference type="EMBL" id="QBQ14794.1"/>
    </source>
</evidence>
<accession>A0A1L6KIT3</accession>
<protein>
    <submittedName>
        <fullName evidence="3">Methionine/alanine import family NSS transporter small subunit</fullName>
    </submittedName>
</protein>
<feature type="transmembrane region" description="Helical" evidence="1">
    <location>
        <begin position="6"/>
        <end position="28"/>
    </location>
</feature>
<dbReference type="EMBL" id="WTTO01000017">
    <property type="protein sequence ID" value="NAR73349.1"/>
    <property type="molecule type" value="Genomic_DNA"/>
</dbReference>
<sequence length="38" mass="4206">MNSSALIMMIVAITLLWGGLALSIIHLMRHPEQKDDSV</sequence>
<dbReference type="Proteomes" id="UP000670925">
    <property type="component" value="Unassembled WGS sequence"/>
</dbReference>
<dbReference type="Proteomes" id="UP000294395">
    <property type="component" value="Chromosome"/>
</dbReference>
<dbReference type="RefSeq" id="WP_005087409.1">
    <property type="nucleotide sequence ID" value="NZ_BBSE01000031.1"/>
</dbReference>
<evidence type="ECO:0000313" key="6">
    <source>
        <dbReference type="Proteomes" id="UP000294395"/>
    </source>
</evidence>
<dbReference type="KEGG" id="ahl:AHTJS_00140"/>
<dbReference type="AlphaFoldDB" id="A0A1L6KIT3"/>